<dbReference type="WBParaSite" id="ES5_v2.g28073.t1">
    <property type="protein sequence ID" value="ES5_v2.g28073.t1"/>
    <property type="gene ID" value="ES5_v2.g28073"/>
</dbReference>
<evidence type="ECO:0000313" key="1">
    <source>
        <dbReference type="Proteomes" id="UP000887579"/>
    </source>
</evidence>
<protein>
    <submittedName>
        <fullName evidence="2">EF-hand domain-containing protein</fullName>
    </submittedName>
</protein>
<reference evidence="2" key="1">
    <citation type="submission" date="2022-11" db="UniProtKB">
        <authorList>
            <consortium name="WormBaseParasite"/>
        </authorList>
    </citation>
    <scope>IDENTIFICATION</scope>
</reference>
<accession>A0AC34GEC3</accession>
<name>A0AC34GEC3_9BILA</name>
<evidence type="ECO:0000313" key="2">
    <source>
        <dbReference type="WBParaSite" id="ES5_v2.g28073.t1"/>
    </source>
</evidence>
<sequence length="129" mass="14127">MRRCTAICCWGDSHNGRFCGGKGSCNVFCCNCDGGCTPTGYGCPPHCDEDSPPKFAKSAKSTNSLKSMEEIFGLIDQNKDGFVNFEDVLHFANPQMGNNTDLSIEHKWFNSLDKNGDGKLTLKEFDGTL</sequence>
<dbReference type="Proteomes" id="UP000887579">
    <property type="component" value="Unplaced"/>
</dbReference>
<proteinExistence type="predicted"/>
<organism evidence="1 2">
    <name type="scientific">Panagrolaimus sp. ES5</name>
    <dbReference type="NCBI Taxonomy" id="591445"/>
    <lineage>
        <taxon>Eukaryota</taxon>
        <taxon>Metazoa</taxon>
        <taxon>Ecdysozoa</taxon>
        <taxon>Nematoda</taxon>
        <taxon>Chromadorea</taxon>
        <taxon>Rhabditida</taxon>
        <taxon>Tylenchina</taxon>
        <taxon>Panagrolaimomorpha</taxon>
        <taxon>Panagrolaimoidea</taxon>
        <taxon>Panagrolaimidae</taxon>
        <taxon>Panagrolaimus</taxon>
    </lineage>
</organism>